<feature type="compositionally biased region" description="Polar residues" evidence="3">
    <location>
        <begin position="534"/>
        <end position="553"/>
    </location>
</feature>
<feature type="compositionally biased region" description="Basic and acidic residues" evidence="3">
    <location>
        <begin position="646"/>
        <end position="655"/>
    </location>
</feature>
<dbReference type="SMART" id="SM00326">
    <property type="entry name" value="SH3"/>
    <property type="match status" value="2"/>
</dbReference>
<proteinExistence type="predicted"/>
<feature type="region of interest" description="Disordered" evidence="3">
    <location>
        <begin position="615"/>
        <end position="672"/>
    </location>
</feature>
<feature type="region of interest" description="Disordered" evidence="3">
    <location>
        <begin position="534"/>
        <end position="556"/>
    </location>
</feature>
<dbReference type="PANTHER" id="PTHR14167:SF116">
    <property type="entry name" value="CAP, ISOFORM AC"/>
    <property type="match status" value="1"/>
</dbReference>
<evidence type="ECO:0000313" key="6">
    <source>
        <dbReference type="Proteomes" id="UP000031036"/>
    </source>
</evidence>
<dbReference type="Pfam" id="PF14604">
    <property type="entry name" value="SH3_9"/>
    <property type="match status" value="2"/>
</dbReference>
<evidence type="ECO:0000259" key="4">
    <source>
        <dbReference type="PROSITE" id="PS50002"/>
    </source>
</evidence>
<evidence type="ECO:0000256" key="2">
    <source>
        <dbReference type="PROSITE-ProRule" id="PRU00192"/>
    </source>
</evidence>
<dbReference type="Proteomes" id="UP000031036">
    <property type="component" value="Unassembled WGS sequence"/>
</dbReference>
<dbReference type="CDD" id="cd11781">
    <property type="entry name" value="SH3_Sorbs_1"/>
    <property type="match status" value="1"/>
</dbReference>
<dbReference type="EMBL" id="JPKZ01001765">
    <property type="protein sequence ID" value="KHN80132.1"/>
    <property type="molecule type" value="Genomic_DNA"/>
</dbReference>
<dbReference type="PANTHER" id="PTHR14167">
    <property type="entry name" value="SH3 DOMAIN-CONTAINING"/>
    <property type="match status" value="1"/>
</dbReference>
<feature type="compositionally biased region" description="Low complexity" evidence="3">
    <location>
        <begin position="345"/>
        <end position="358"/>
    </location>
</feature>
<gene>
    <name evidence="5" type="primary">Sorbs1</name>
    <name evidence="5" type="ORF">Tcan_12319</name>
</gene>
<feature type="compositionally biased region" description="Pro residues" evidence="3">
    <location>
        <begin position="362"/>
        <end position="371"/>
    </location>
</feature>
<feature type="region of interest" description="Disordered" evidence="3">
    <location>
        <begin position="324"/>
        <end position="400"/>
    </location>
</feature>
<sequence length="1229" mass="136772">MEVERKLDVSMPLTIETLEKPIPLPRQMKLCDARSPQMTVHRIGHISLPQKAAEYMAVEGYSGGHRGSAEDKRRFFEMIANKQQLLQHPSQTDRLLHQKIQMGGSIALPSDQTTVISGYDSVGGDFAALNRSTTATEASRHSPTSCDLTEDEWMQDRPQGSLPMAGMLSPRKPPGDVQLESNRYTPVHFTPSQQQQTNDYTDAIFGASSLPMAGMLSPRKPPGDVQLESNRYTPVHFTPSQQQQTESNSNGFLYRSPTPLATEQESNSNGFLYRSPTPLATEQESNSNGFLYRSPTPLATEQNTVVQNAATTLDALVAQVSKLHSSARPLQRSEDDRISKGVFGGDAPTTTAAKGGATKMVPPAPPPPPMSPTSFSKGNWSVKTKSSNDGTAEGSVEIPERQSVASLREQIANKLEVKAPNGTKAIVHNARERHRSCVTPTSFERPPKSVLPLRFSADISAPINGSQPYVQQAPTQNHTPDSTAQIGKPIVHEPAKRHISCITPLPFSRSLPESASLQSVPVVTPASEKSFTSDYHSNYESTPLPQSTSNDGFQASVDYSEKPSIRENNIATFARNSDFSSKFKVENEGRDSAIDLTPPVKLASNEPTKFTNGYASDHMLASPSSAMSASSAQPEMPPFSTPYDPETQRLQEAHHAHTSPASRSGVPAGSRDAPALSLLQADGASKRDDSLKQRYASISQRRTPTPDAAMHQQSDTSFWYKNMFKMMHKIEQRDQSVLKYRNFRDLASPTPSYHGSRAWTPTPRFGSRPESRLEYECLPPRRSKSVGRYVDSTLHNDEDIVERWREERARLSSRSTTSPQQSPSSAQATSAAVHANGVSSCGASPITHDCNNRFALERSKTAHFHLPTYRFRDEDARPIPALTLNCMRCGRLRRELSWREIEFLYDCLGKNGVHRESVNEDLNGRISNAMIRERLEETCRQLESFLESLEGRRRTYSLPQLSTIPIASNVIENNALLTECKPSTSKEDGAMSKDFLELKKSIKEEMLNRQRVEKLTEELEQQRSRRHGYIPSASPALQKNFDRFDGLLNDFGRDGRRSTTPAWTATPTIIATCTALFSFRAQSARELSFNRGDVIRVHRAVDANWLEGERNGQSGIFPISYVQMDEGLPAERMKLIALYPFFARNRNELSLKKGEVVRYRRTVDPNWMEGVNSRGEIGIFPKTYVQEFRDSDERITAELDIDGFIPDRPKTPKIVSSLPRLIYSSIALV</sequence>
<feature type="region of interest" description="Disordered" evidence="3">
    <location>
        <begin position="750"/>
        <end position="771"/>
    </location>
</feature>
<dbReference type="OrthoDB" id="73680at2759"/>
<feature type="compositionally biased region" description="Polar residues" evidence="3">
    <location>
        <begin position="278"/>
        <end position="289"/>
    </location>
</feature>
<feature type="compositionally biased region" description="Low complexity" evidence="3">
    <location>
        <begin position="621"/>
        <end position="634"/>
    </location>
</feature>
<dbReference type="PROSITE" id="PS50002">
    <property type="entry name" value="SH3"/>
    <property type="match status" value="2"/>
</dbReference>
<feature type="compositionally biased region" description="Polar residues" evidence="3">
    <location>
        <begin position="259"/>
        <end position="270"/>
    </location>
</feature>
<feature type="domain" description="SH3" evidence="4">
    <location>
        <begin position="1068"/>
        <end position="1127"/>
    </location>
</feature>
<organism evidence="5 6">
    <name type="scientific">Toxocara canis</name>
    <name type="common">Canine roundworm</name>
    <dbReference type="NCBI Taxonomy" id="6265"/>
    <lineage>
        <taxon>Eukaryota</taxon>
        <taxon>Metazoa</taxon>
        <taxon>Ecdysozoa</taxon>
        <taxon>Nematoda</taxon>
        <taxon>Chromadorea</taxon>
        <taxon>Rhabditida</taxon>
        <taxon>Spirurina</taxon>
        <taxon>Ascaridomorpha</taxon>
        <taxon>Ascaridoidea</taxon>
        <taxon>Toxocaridae</taxon>
        <taxon>Toxocara</taxon>
    </lineage>
</organism>
<feature type="region of interest" description="Disordered" evidence="3">
    <location>
        <begin position="238"/>
        <end position="294"/>
    </location>
</feature>
<dbReference type="Gene3D" id="2.30.30.40">
    <property type="entry name" value="SH3 Domains"/>
    <property type="match status" value="2"/>
</dbReference>
<dbReference type="InterPro" id="IPR001452">
    <property type="entry name" value="SH3_domain"/>
</dbReference>
<evidence type="ECO:0000256" key="3">
    <source>
        <dbReference type="SAM" id="MobiDB-lite"/>
    </source>
</evidence>
<evidence type="ECO:0000256" key="1">
    <source>
        <dbReference type="ARBA" id="ARBA00022443"/>
    </source>
</evidence>
<protein>
    <submittedName>
        <fullName evidence="5">Sorbin and SH3 domain-containing protein 1</fullName>
    </submittedName>
</protein>
<dbReference type="InterPro" id="IPR036028">
    <property type="entry name" value="SH3-like_dom_sf"/>
</dbReference>
<dbReference type="SUPFAM" id="SSF50044">
    <property type="entry name" value="SH3-domain"/>
    <property type="match status" value="2"/>
</dbReference>
<dbReference type="InterPro" id="IPR050384">
    <property type="entry name" value="Endophilin_SH3RF"/>
</dbReference>
<accession>A0A0B2VFF2</accession>
<evidence type="ECO:0000313" key="5">
    <source>
        <dbReference type="EMBL" id="KHN80132.1"/>
    </source>
</evidence>
<name>A0A0B2VFF2_TOXCA</name>
<dbReference type="AlphaFoldDB" id="A0A0B2VFF2"/>
<feature type="compositionally biased region" description="Polar residues" evidence="3">
    <location>
        <begin position="238"/>
        <end position="251"/>
    </location>
</feature>
<feature type="domain" description="SH3" evidence="4">
    <location>
        <begin position="1130"/>
        <end position="1190"/>
    </location>
</feature>
<feature type="compositionally biased region" description="Polar residues" evidence="3">
    <location>
        <begin position="373"/>
        <end position="390"/>
    </location>
</feature>
<feature type="region of interest" description="Disordered" evidence="3">
    <location>
        <begin position="810"/>
        <end position="831"/>
    </location>
</feature>
<keyword evidence="1 2" id="KW-0728">SH3 domain</keyword>
<reference evidence="5 6" key="1">
    <citation type="submission" date="2014-11" db="EMBL/GenBank/DDBJ databases">
        <title>Genetic blueprint of the zoonotic pathogen Toxocara canis.</title>
        <authorList>
            <person name="Zhu X.-Q."/>
            <person name="Korhonen P.K."/>
            <person name="Cai H."/>
            <person name="Young N.D."/>
            <person name="Nejsum P."/>
            <person name="von Samson-Himmelstjerna G."/>
            <person name="Boag P.R."/>
            <person name="Tan P."/>
            <person name="Li Q."/>
            <person name="Min J."/>
            <person name="Yang Y."/>
            <person name="Wang X."/>
            <person name="Fang X."/>
            <person name="Hall R.S."/>
            <person name="Hofmann A."/>
            <person name="Sternberg P.W."/>
            <person name="Jex A.R."/>
            <person name="Gasser R.B."/>
        </authorList>
    </citation>
    <scope>NUCLEOTIDE SEQUENCE [LARGE SCALE GENOMIC DNA]</scope>
    <source>
        <strain evidence="5">PN_DK_2014</strain>
    </source>
</reference>
<dbReference type="STRING" id="6265.A0A0B2VFF2"/>
<feature type="compositionally biased region" description="Low complexity" evidence="3">
    <location>
        <begin position="812"/>
        <end position="831"/>
    </location>
</feature>
<keyword evidence="6" id="KW-1185">Reference proteome</keyword>
<comment type="caution">
    <text evidence="5">The sequence shown here is derived from an EMBL/GenBank/DDBJ whole genome shotgun (WGS) entry which is preliminary data.</text>
</comment>